<evidence type="ECO:0000313" key="3">
    <source>
        <dbReference type="EMBL" id="GAI14099.1"/>
    </source>
</evidence>
<sequence length="190" mass="21543">MALGAFNYYVNQTPLINMPPFNNTFFTTIYDMHRTLFFIPIVYAALVFRLRGSLITSFAFLCIVLPRALFISPYPDALLRPLVFVTFAAFTSLLIATQLNRIERETRARAELAKAYQQLSESHQQLKETQEQLVQAEKLTLLAQMSASFFHEVGNPLAAALAFTKLLTREITDNDFSKETALDHLALDNS</sequence>
<gene>
    <name evidence="3" type="ORF">S06H3_13368</name>
</gene>
<reference evidence="3" key="1">
    <citation type="journal article" date="2014" name="Front. Microbiol.">
        <title>High frequency of phylogenetically diverse reductive dehalogenase-homologous genes in deep subseafloor sedimentary metagenomes.</title>
        <authorList>
            <person name="Kawai M."/>
            <person name="Futagami T."/>
            <person name="Toyoda A."/>
            <person name="Takaki Y."/>
            <person name="Nishi S."/>
            <person name="Hori S."/>
            <person name="Arai W."/>
            <person name="Tsubouchi T."/>
            <person name="Morono Y."/>
            <person name="Uchiyama I."/>
            <person name="Ito T."/>
            <person name="Fujiyama A."/>
            <person name="Inagaki F."/>
            <person name="Takami H."/>
        </authorList>
    </citation>
    <scope>NUCLEOTIDE SEQUENCE</scope>
    <source>
        <strain evidence="3">Expedition CK06-06</strain>
    </source>
</reference>
<feature type="transmembrane region" description="Helical" evidence="2">
    <location>
        <begin position="78"/>
        <end position="99"/>
    </location>
</feature>
<keyword evidence="2" id="KW-0812">Transmembrane</keyword>
<protein>
    <recommendedName>
        <fullName evidence="4">Signal transduction histidine kinase dimerisation/phosphoacceptor domain-containing protein</fullName>
    </recommendedName>
</protein>
<feature type="coiled-coil region" evidence="1">
    <location>
        <begin position="102"/>
        <end position="139"/>
    </location>
</feature>
<dbReference type="AlphaFoldDB" id="X1N640"/>
<organism evidence="3">
    <name type="scientific">marine sediment metagenome</name>
    <dbReference type="NCBI Taxonomy" id="412755"/>
    <lineage>
        <taxon>unclassified sequences</taxon>
        <taxon>metagenomes</taxon>
        <taxon>ecological metagenomes</taxon>
    </lineage>
</organism>
<dbReference type="Gene3D" id="1.10.287.130">
    <property type="match status" value="1"/>
</dbReference>
<accession>X1N640</accession>
<feature type="transmembrane region" description="Helical" evidence="2">
    <location>
        <begin position="53"/>
        <end position="72"/>
    </location>
</feature>
<comment type="caution">
    <text evidence="3">The sequence shown here is derived from an EMBL/GenBank/DDBJ whole genome shotgun (WGS) entry which is preliminary data.</text>
</comment>
<evidence type="ECO:0000256" key="1">
    <source>
        <dbReference type="SAM" id="Coils"/>
    </source>
</evidence>
<dbReference type="EMBL" id="BARV01006526">
    <property type="protein sequence ID" value="GAI14099.1"/>
    <property type="molecule type" value="Genomic_DNA"/>
</dbReference>
<keyword evidence="1" id="KW-0175">Coiled coil</keyword>
<name>X1N640_9ZZZZ</name>
<evidence type="ECO:0008006" key="4">
    <source>
        <dbReference type="Google" id="ProtNLM"/>
    </source>
</evidence>
<proteinExistence type="predicted"/>
<keyword evidence="2" id="KW-0472">Membrane</keyword>
<keyword evidence="2" id="KW-1133">Transmembrane helix</keyword>
<feature type="non-terminal residue" evidence="3">
    <location>
        <position position="190"/>
    </location>
</feature>
<feature type="transmembrane region" description="Helical" evidence="2">
    <location>
        <begin position="25"/>
        <end position="46"/>
    </location>
</feature>
<evidence type="ECO:0000256" key="2">
    <source>
        <dbReference type="SAM" id="Phobius"/>
    </source>
</evidence>